<dbReference type="EMBL" id="JACEIK010004481">
    <property type="protein sequence ID" value="MCD9645624.1"/>
    <property type="molecule type" value="Genomic_DNA"/>
</dbReference>
<name>A0ABS8VHX8_DATST</name>
<sequence>MQAKVEANAYNDTYTGEGFGNSNSDSSNESYELDEMGDSRDDSDNDLQPTDDVSQNKLFHRKNIPFLYYLQDHPDVCASTCESEGVACNIWLDNKESDLESG</sequence>
<feature type="compositionally biased region" description="Polar residues" evidence="1">
    <location>
        <begin position="46"/>
        <end position="56"/>
    </location>
</feature>
<feature type="region of interest" description="Disordered" evidence="1">
    <location>
        <begin position="1"/>
        <end position="56"/>
    </location>
</feature>
<evidence type="ECO:0000256" key="1">
    <source>
        <dbReference type="SAM" id="MobiDB-lite"/>
    </source>
</evidence>
<accession>A0ABS8VHX8</accession>
<evidence type="ECO:0000313" key="3">
    <source>
        <dbReference type="Proteomes" id="UP000823775"/>
    </source>
</evidence>
<keyword evidence="3" id="KW-1185">Reference proteome</keyword>
<proteinExistence type="predicted"/>
<evidence type="ECO:0000313" key="2">
    <source>
        <dbReference type="EMBL" id="MCD9645624.1"/>
    </source>
</evidence>
<protein>
    <submittedName>
        <fullName evidence="2">Uncharacterized protein</fullName>
    </submittedName>
</protein>
<reference evidence="2 3" key="1">
    <citation type="journal article" date="2021" name="BMC Genomics">
        <title>Datura genome reveals duplications of psychoactive alkaloid biosynthetic genes and high mutation rate following tissue culture.</title>
        <authorList>
            <person name="Rajewski A."/>
            <person name="Carter-House D."/>
            <person name="Stajich J."/>
            <person name="Litt A."/>
        </authorList>
    </citation>
    <scope>NUCLEOTIDE SEQUENCE [LARGE SCALE GENOMIC DNA]</scope>
    <source>
        <strain evidence="2">AR-01</strain>
    </source>
</reference>
<comment type="caution">
    <text evidence="2">The sequence shown here is derived from an EMBL/GenBank/DDBJ whole genome shotgun (WGS) entry which is preliminary data.</text>
</comment>
<organism evidence="2 3">
    <name type="scientific">Datura stramonium</name>
    <name type="common">Jimsonweed</name>
    <name type="synonym">Common thornapple</name>
    <dbReference type="NCBI Taxonomy" id="4076"/>
    <lineage>
        <taxon>Eukaryota</taxon>
        <taxon>Viridiplantae</taxon>
        <taxon>Streptophyta</taxon>
        <taxon>Embryophyta</taxon>
        <taxon>Tracheophyta</taxon>
        <taxon>Spermatophyta</taxon>
        <taxon>Magnoliopsida</taxon>
        <taxon>eudicotyledons</taxon>
        <taxon>Gunneridae</taxon>
        <taxon>Pentapetalae</taxon>
        <taxon>asterids</taxon>
        <taxon>lamiids</taxon>
        <taxon>Solanales</taxon>
        <taxon>Solanaceae</taxon>
        <taxon>Solanoideae</taxon>
        <taxon>Datureae</taxon>
        <taxon>Datura</taxon>
    </lineage>
</organism>
<feature type="compositionally biased region" description="Low complexity" evidence="1">
    <location>
        <begin position="20"/>
        <end position="30"/>
    </location>
</feature>
<gene>
    <name evidence="2" type="ORF">HAX54_034667</name>
</gene>
<dbReference type="Proteomes" id="UP000823775">
    <property type="component" value="Unassembled WGS sequence"/>
</dbReference>